<dbReference type="EC" id="1.4.3.5" evidence="4"/>
<dbReference type="AlphaFoldDB" id="A0A507BVB2"/>
<dbReference type="PANTHER" id="PTHR10851:SF0">
    <property type="entry name" value="PYRIDOXINE-5'-PHOSPHATE OXIDASE"/>
    <property type="match status" value="1"/>
</dbReference>
<accession>A0A507BVB2</accession>
<dbReference type="Pfam" id="PF01243">
    <property type="entry name" value="PNPOx_N"/>
    <property type="match status" value="1"/>
</dbReference>
<evidence type="ECO:0000259" key="8">
    <source>
        <dbReference type="Pfam" id="PF00582"/>
    </source>
</evidence>
<dbReference type="SUPFAM" id="SSF52402">
    <property type="entry name" value="Adenine nucleotide alpha hydrolases-like"/>
    <property type="match status" value="1"/>
</dbReference>
<dbReference type="NCBIfam" id="TIGR00558">
    <property type="entry name" value="pdxH"/>
    <property type="match status" value="1"/>
</dbReference>
<dbReference type="GO" id="GO:0010181">
    <property type="term" value="F:FMN binding"/>
    <property type="evidence" value="ECO:0007669"/>
    <property type="project" value="InterPro"/>
</dbReference>
<dbReference type="GO" id="GO:0008615">
    <property type="term" value="P:pyridoxine biosynthetic process"/>
    <property type="evidence" value="ECO:0007669"/>
    <property type="project" value="InterPro"/>
</dbReference>
<dbReference type="Proteomes" id="UP000319731">
    <property type="component" value="Unassembled WGS sequence"/>
</dbReference>
<keyword evidence="5" id="KW-0285">Flavoprotein</keyword>
<dbReference type="Gene3D" id="3.40.50.620">
    <property type="entry name" value="HUPs"/>
    <property type="match status" value="1"/>
</dbReference>
<dbReference type="InterPro" id="IPR012349">
    <property type="entry name" value="Split_barrel_FMN-bd"/>
</dbReference>
<dbReference type="RefSeq" id="XP_031022449.1">
    <property type="nucleotide sequence ID" value="XM_031171588.1"/>
</dbReference>
<dbReference type="OrthoDB" id="303614at2759"/>
<dbReference type="Pfam" id="PF00582">
    <property type="entry name" value="Usp"/>
    <property type="match status" value="1"/>
</dbReference>
<protein>
    <recommendedName>
        <fullName evidence="4">pyridoxal 5'-phosphate synthase</fullName>
        <ecNumber evidence="4">1.4.3.5</ecNumber>
    </recommendedName>
</protein>
<dbReference type="PANTHER" id="PTHR10851">
    <property type="entry name" value="PYRIDOXINE-5-PHOSPHATE OXIDASE"/>
    <property type="match status" value="1"/>
</dbReference>
<evidence type="ECO:0000256" key="6">
    <source>
        <dbReference type="ARBA" id="ARBA00022643"/>
    </source>
</evidence>
<comment type="caution">
    <text evidence="10">The sequence shown here is derived from an EMBL/GenBank/DDBJ whole genome shotgun (WGS) entry which is preliminary data.</text>
</comment>
<feature type="domain" description="UspA" evidence="8">
    <location>
        <begin position="201"/>
        <end position="316"/>
    </location>
</feature>
<keyword evidence="11" id="KW-1185">Reference proteome</keyword>
<dbReference type="STRING" id="1806994.A0A507BVB2"/>
<dbReference type="EMBL" id="QEAO01000054">
    <property type="protein sequence ID" value="TPX30889.1"/>
    <property type="molecule type" value="Genomic_DNA"/>
</dbReference>
<dbReference type="UniPathway" id="UPA01068">
    <property type="reaction ID" value="UER00304"/>
</dbReference>
<name>A0A507BVB2_9FUNG</name>
<dbReference type="Gene3D" id="2.30.110.10">
    <property type="entry name" value="Electron Transport, Fmn-binding Protein, Chain A"/>
    <property type="match status" value="1"/>
</dbReference>
<dbReference type="InterPro" id="IPR000659">
    <property type="entry name" value="Pyridox_Oxase"/>
</dbReference>
<evidence type="ECO:0000313" key="11">
    <source>
        <dbReference type="Proteomes" id="UP000319731"/>
    </source>
</evidence>
<dbReference type="GO" id="GO:0004733">
    <property type="term" value="F:pyridoxamine phosphate oxidase activity"/>
    <property type="evidence" value="ECO:0007669"/>
    <property type="project" value="UniProtKB-EC"/>
</dbReference>
<sequence length="316" mass="35912">MSTEAYIPKVIKKPDVANMRVNYSQNVLVEEQGVDPNPWKLFQTWFEEAKDSNPPDREVNAMVLATSVDNRVSSRVVLMKDYDERGFVFYTNYESRKASQIKANPHVGLNFWWGQRSVRIEGVAEKVSEEESTEYYNSRPKGSRLGAWASHQSSVLPSRKPLEEEYKRLEHEYAHADAIPKPPFWGGFRVKPEVIEFWQEWSSKELLQNGDEVVILYCVPDAEPNIDTDSIFMPSANTGQEAEIAEAAKFAEQWASTLKEALQKNNKEITTQVDVDVGSPGPLICLKVQKWSPRFVILGTHGRGLVSNWLMGSVSQ</sequence>
<dbReference type="NCBIfam" id="NF004231">
    <property type="entry name" value="PRK05679.1"/>
    <property type="match status" value="1"/>
</dbReference>
<dbReference type="InterPro" id="IPR011576">
    <property type="entry name" value="Pyridox_Oxase_N"/>
</dbReference>
<evidence type="ECO:0000313" key="10">
    <source>
        <dbReference type="EMBL" id="TPX30889.1"/>
    </source>
</evidence>
<keyword evidence="7" id="KW-0560">Oxidoreductase</keyword>
<proteinExistence type="predicted"/>
<evidence type="ECO:0000259" key="9">
    <source>
        <dbReference type="Pfam" id="PF01243"/>
    </source>
</evidence>
<evidence type="ECO:0000256" key="1">
    <source>
        <dbReference type="ARBA" id="ARBA00001917"/>
    </source>
</evidence>
<feature type="domain" description="Pyridoxamine 5'-phosphate oxidase N-terminal" evidence="9">
    <location>
        <begin position="58"/>
        <end position="163"/>
    </location>
</feature>
<comment type="cofactor">
    <cofactor evidence="1">
        <name>FMN</name>
        <dbReference type="ChEBI" id="CHEBI:58210"/>
    </cofactor>
</comment>
<evidence type="ECO:0000256" key="2">
    <source>
        <dbReference type="ARBA" id="ARBA00004738"/>
    </source>
</evidence>
<dbReference type="GeneID" id="42006885"/>
<evidence type="ECO:0000256" key="5">
    <source>
        <dbReference type="ARBA" id="ARBA00022630"/>
    </source>
</evidence>
<gene>
    <name evidence="10" type="primary">PDX3</name>
    <name evidence="10" type="ORF">SmJEL517_g05662</name>
</gene>
<dbReference type="InterPro" id="IPR006016">
    <property type="entry name" value="UspA"/>
</dbReference>
<reference evidence="10 11" key="1">
    <citation type="journal article" date="2019" name="Sci. Rep.">
        <title>Comparative genomics of chytrid fungi reveal insights into the obligate biotrophic and pathogenic lifestyle of Synchytrium endobioticum.</title>
        <authorList>
            <person name="van de Vossenberg B.T.L.H."/>
            <person name="Warris S."/>
            <person name="Nguyen H.D.T."/>
            <person name="van Gent-Pelzer M.P.E."/>
            <person name="Joly D.L."/>
            <person name="van de Geest H.C."/>
            <person name="Bonants P.J.M."/>
            <person name="Smith D.S."/>
            <person name="Levesque C.A."/>
            <person name="van der Lee T.A.J."/>
        </authorList>
    </citation>
    <scope>NUCLEOTIDE SEQUENCE [LARGE SCALE GENOMIC DNA]</scope>
    <source>
        <strain evidence="10 11">JEL517</strain>
    </source>
</reference>
<comment type="pathway">
    <text evidence="2">Cofactor metabolism; pyridoxal 5'-phosphate salvage; pyridoxal 5'-phosphate from pyridoxamine 5'-phosphate: step 1/1.</text>
</comment>
<keyword evidence="6" id="KW-0288">FMN</keyword>
<dbReference type="CDD" id="cd23659">
    <property type="entry name" value="USP_At3g01520-like"/>
    <property type="match status" value="1"/>
</dbReference>
<evidence type="ECO:0000256" key="3">
    <source>
        <dbReference type="ARBA" id="ARBA00005037"/>
    </source>
</evidence>
<dbReference type="SUPFAM" id="SSF50475">
    <property type="entry name" value="FMN-binding split barrel"/>
    <property type="match status" value="1"/>
</dbReference>
<evidence type="ECO:0000256" key="4">
    <source>
        <dbReference type="ARBA" id="ARBA00012801"/>
    </source>
</evidence>
<evidence type="ECO:0000256" key="7">
    <source>
        <dbReference type="ARBA" id="ARBA00023002"/>
    </source>
</evidence>
<dbReference type="InterPro" id="IPR014729">
    <property type="entry name" value="Rossmann-like_a/b/a_fold"/>
</dbReference>
<organism evidence="10 11">
    <name type="scientific">Synchytrium microbalum</name>
    <dbReference type="NCBI Taxonomy" id="1806994"/>
    <lineage>
        <taxon>Eukaryota</taxon>
        <taxon>Fungi</taxon>
        <taxon>Fungi incertae sedis</taxon>
        <taxon>Chytridiomycota</taxon>
        <taxon>Chytridiomycota incertae sedis</taxon>
        <taxon>Chytridiomycetes</taxon>
        <taxon>Synchytriales</taxon>
        <taxon>Synchytriaceae</taxon>
        <taxon>Synchytrium</taxon>
    </lineage>
</organism>
<comment type="pathway">
    <text evidence="3">Cofactor metabolism; pyridoxal 5'-phosphate salvage; pyridoxal 5'-phosphate from pyridoxine 5'-phosphate: step 1/1.</text>
</comment>